<dbReference type="Pfam" id="PF04339">
    <property type="entry name" value="FemAB_like"/>
    <property type="match status" value="1"/>
</dbReference>
<dbReference type="AlphaFoldDB" id="A0A4R6RPE0"/>
<dbReference type="Proteomes" id="UP000294593">
    <property type="component" value="Unassembled WGS sequence"/>
</dbReference>
<organism evidence="1 2">
    <name type="scientific">Aquabacterium commune</name>
    <dbReference type="NCBI Taxonomy" id="70586"/>
    <lineage>
        <taxon>Bacteria</taxon>
        <taxon>Pseudomonadati</taxon>
        <taxon>Pseudomonadota</taxon>
        <taxon>Betaproteobacteria</taxon>
        <taxon>Burkholderiales</taxon>
        <taxon>Aquabacterium</taxon>
    </lineage>
</organism>
<comment type="caution">
    <text evidence="1">The sequence shown here is derived from an EMBL/GenBank/DDBJ whole genome shotgun (WGS) entry which is preliminary data.</text>
</comment>
<accession>A0A4R6RPE0</accession>
<keyword evidence="2" id="KW-1185">Reference proteome</keyword>
<gene>
    <name evidence="1" type="ORF">EV672_10189</name>
</gene>
<sequence>MVAGSARVRDEVHIGWHRDWGDIPAGDWDALLTGVEGARPFLCRDVLQAMVDSGSACADTGWQPHVLTVHGTNGRLLGACPTFAKSHSYGEYVFDWAWADAHDRALASHGHHYFPKLLGAVPFSPIPGQRLLVHPGLDAAAQAAVRQTLLDALQAECAQQGWSSAHLLFLSEAEALQAERSGWLLRHGVQFHWCNRAPQPFADFDDFLASLHRDKRKKIQQERRKVREAGVHFEVREGADISPADWDFFYRCYAQTYLERGQQPYLTPAFWQAAALARPEAWVLFIAQHEGRPIACALLAVDREQGVAYGRYWGALASVSCLHFEACYYQPLSWCIAQGLRRFEGGAQGEHKLARGLLPVTTQSAHWLRHPGLRQAVADFLQREDQGVRAYVNELDERQPFKPCLSAPDGAATMSE</sequence>
<evidence type="ECO:0000313" key="1">
    <source>
        <dbReference type="EMBL" id="TDP87957.1"/>
    </source>
</evidence>
<evidence type="ECO:0000313" key="2">
    <source>
        <dbReference type="Proteomes" id="UP000294593"/>
    </source>
</evidence>
<reference evidence="1 2" key="1">
    <citation type="submission" date="2019-03" db="EMBL/GenBank/DDBJ databases">
        <title>Genomic Encyclopedia of Type Strains, Phase IV (KMG-IV): sequencing the most valuable type-strain genomes for metagenomic binning, comparative biology and taxonomic classification.</title>
        <authorList>
            <person name="Goeker M."/>
        </authorList>
    </citation>
    <scope>NUCLEOTIDE SEQUENCE [LARGE SCALE GENOMIC DNA]</scope>
    <source>
        <strain evidence="1 2">DSM 11901</strain>
    </source>
</reference>
<name>A0A4R6RPE0_9BURK</name>
<proteinExistence type="predicted"/>
<dbReference type="OrthoDB" id="9776898at2"/>
<protein>
    <submittedName>
        <fullName evidence="1">Uncharacterized protein</fullName>
    </submittedName>
</protein>
<dbReference type="SUPFAM" id="SSF55729">
    <property type="entry name" value="Acyl-CoA N-acyltransferases (Nat)"/>
    <property type="match status" value="1"/>
</dbReference>
<dbReference type="EMBL" id="SNXW01000001">
    <property type="protein sequence ID" value="TDP87957.1"/>
    <property type="molecule type" value="Genomic_DNA"/>
</dbReference>
<dbReference type="Gene3D" id="3.40.630.30">
    <property type="match status" value="1"/>
</dbReference>
<dbReference type="InterPro" id="IPR016181">
    <property type="entry name" value="Acyl_CoA_acyltransferase"/>
</dbReference>
<dbReference type="InterPro" id="IPR007434">
    <property type="entry name" value="FemAB-like"/>
</dbReference>
<dbReference type="PANTHER" id="PTHR47017:SF1">
    <property type="entry name" value="ACYL-COA"/>
    <property type="match status" value="1"/>
</dbReference>
<dbReference type="PANTHER" id="PTHR47017">
    <property type="entry name" value="ACYL-COA"/>
    <property type="match status" value="1"/>
</dbReference>